<sequence length="297" mass="33911">MLKHVKHNSGNLNMDIEQKQAEHIDYFVKQASNLKGSALSNVVVEATSHPSLFAFSEILSVSNVLELEGTENSVFLDLLRMFAHGTWSEYKSVASRLPQLVPDQVLKLKQLTLLTLAETNKVLPYDTLMQELDVTNVRELEDFLINDCMYVVQFAAGRDLRPGQLGSMIQTLANWLCTSESLLVSIQEKIKWADTMSEVDKKHRKELDERVEEVKKTLSLKLVLWPTFMCDFIAWNLLFSVTRTSIHIVDMLVDVSYVVAEVTNCKQADVEFRGHEDVFSEHGGVMDFEEDRSRPKR</sequence>
<dbReference type="SMART" id="SM00088">
    <property type="entry name" value="PINT"/>
    <property type="match status" value="1"/>
</dbReference>
<dbReference type="EMBL" id="JABTTQ020003218">
    <property type="protein sequence ID" value="KAK6119356.1"/>
    <property type="molecule type" value="Genomic_DNA"/>
</dbReference>
<proteinExistence type="inferred from homology"/>
<comment type="similarity">
    <text evidence="1">Belongs to the CSN7/EIF3M family. CSN7 subfamily.</text>
</comment>
<name>A0ABR0UAM3_REHGL</name>
<keyword evidence="2" id="KW-0736">Signalosome</keyword>
<accession>A0ABR0UAM3</accession>
<dbReference type="PANTHER" id="PTHR15350:SF5">
    <property type="entry name" value="COP9 SIGNALOSOME COMPLEX SUBUNIT 7"/>
    <property type="match status" value="1"/>
</dbReference>
<organism evidence="4 5">
    <name type="scientific">Rehmannia glutinosa</name>
    <name type="common">Chinese foxglove</name>
    <dbReference type="NCBI Taxonomy" id="99300"/>
    <lineage>
        <taxon>Eukaryota</taxon>
        <taxon>Viridiplantae</taxon>
        <taxon>Streptophyta</taxon>
        <taxon>Embryophyta</taxon>
        <taxon>Tracheophyta</taxon>
        <taxon>Spermatophyta</taxon>
        <taxon>Magnoliopsida</taxon>
        <taxon>eudicotyledons</taxon>
        <taxon>Gunneridae</taxon>
        <taxon>Pentapetalae</taxon>
        <taxon>asterids</taxon>
        <taxon>lamiids</taxon>
        <taxon>Lamiales</taxon>
        <taxon>Orobanchaceae</taxon>
        <taxon>Rehmannieae</taxon>
        <taxon>Rehmannia</taxon>
    </lineage>
</organism>
<comment type="caution">
    <text evidence="4">The sequence shown here is derived from an EMBL/GenBank/DDBJ whole genome shotgun (WGS) entry which is preliminary data.</text>
</comment>
<protein>
    <recommendedName>
        <fullName evidence="3">PCI domain-containing protein</fullName>
    </recommendedName>
</protein>
<evidence type="ECO:0000313" key="5">
    <source>
        <dbReference type="Proteomes" id="UP001318860"/>
    </source>
</evidence>
<reference evidence="4 5" key="1">
    <citation type="journal article" date="2021" name="Comput. Struct. Biotechnol. J.">
        <title>De novo genome assembly of the potent medicinal plant Rehmannia glutinosa using nanopore technology.</title>
        <authorList>
            <person name="Ma L."/>
            <person name="Dong C."/>
            <person name="Song C."/>
            <person name="Wang X."/>
            <person name="Zheng X."/>
            <person name="Niu Y."/>
            <person name="Chen S."/>
            <person name="Feng W."/>
        </authorList>
    </citation>
    <scope>NUCLEOTIDE SEQUENCE [LARGE SCALE GENOMIC DNA]</scope>
    <source>
        <strain evidence="4">DH-2019</strain>
    </source>
</reference>
<dbReference type="Pfam" id="PF22061">
    <property type="entry name" value="CSN7_HB_subdom"/>
    <property type="match status" value="1"/>
</dbReference>
<gene>
    <name evidence="4" type="ORF">DH2020_046905</name>
</gene>
<dbReference type="InterPro" id="IPR045237">
    <property type="entry name" value="COPS7/eIF3m"/>
</dbReference>
<dbReference type="InterPro" id="IPR000717">
    <property type="entry name" value="PCI_dom"/>
</dbReference>
<dbReference type="PANTHER" id="PTHR15350">
    <property type="entry name" value="COP9 SIGNALOSOME COMPLEX SUBUNIT 7/DENDRITIC CELL PROTEIN GA17"/>
    <property type="match status" value="1"/>
</dbReference>
<evidence type="ECO:0000313" key="4">
    <source>
        <dbReference type="EMBL" id="KAK6119356.1"/>
    </source>
</evidence>
<evidence type="ECO:0000259" key="3">
    <source>
        <dbReference type="SMART" id="SM00088"/>
    </source>
</evidence>
<feature type="domain" description="PCI" evidence="3">
    <location>
        <begin position="99"/>
        <end position="175"/>
    </location>
</feature>
<evidence type="ECO:0000256" key="1">
    <source>
        <dbReference type="ARBA" id="ARBA00008482"/>
    </source>
</evidence>
<keyword evidence="5" id="KW-1185">Reference proteome</keyword>
<evidence type="ECO:0000256" key="2">
    <source>
        <dbReference type="ARBA" id="ARBA00022790"/>
    </source>
</evidence>
<dbReference type="Proteomes" id="UP001318860">
    <property type="component" value="Unassembled WGS sequence"/>
</dbReference>